<dbReference type="Proteomes" id="UP001185737">
    <property type="component" value="Unassembled WGS sequence"/>
</dbReference>
<dbReference type="GO" id="GO:0005524">
    <property type="term" value="F:ATP binding"/>
    <property type="evidence" value="ECO:0007669"/>
    <property type="project" value="UniProtKB-KW"/>
</dbReference>
<dbReference type="RefSeq" id="WP_317569776.1">
    <property type="nucleotide sequence ID" value="NZ_JAWLKA010000014.1"/>
</dbReference>
<dbReference type="SUPFAM" id="SSF52540">
    <property type="entry name" value="P-loop containing nucleoside triphosphate hydrolases"/>
    <property type="match status" value="1"/>
</dbReference>
<accession>A0ABU4CJ68</accession>
<evidence type="ECO:0000313" key="4">
    <source>
        <dbReference type="Proteomes" id="UP001185737"/>
    </source>
</evidence>
<keyword evidence="3" id="KW-0547">Nucleotide-binding</keyword>
<dbReference type="EMBL" id="JAWLKA010000014">
    <property type="protein sequence ID" value="MDV6283589.1"/>
    <property type="molecule type" value="Genomic_DNA"/>
</dbReference>
<gene>
    <name evidence="3" type="ORF">R3Q59_24135</name>
</gene>
<dbReference type="InterPro" id="IPR039421">
    <property type="entry name" value="Type_1_exporter"/>
</dbReference>
<dbReference type="PANTHER" id="PTHR43394:SF1">
    <property type="entry name" value="ATP-BINDING CASSETTE SUB-FAMILY B MEMBER 10, MITOCHONDRIAL"/>
    <property type="match status" value="1"/>
</dbReference>
<name>A0ABU4CJ68_RHOJO</name>
<feature type="compositionally biased region" description="Basic and acidic residues" evidence="1">
    <location>
        <begin position="1"/>
        <end position="11"/>
    </location>
</feature>
<evidence type="ECO:0000259" key="2">
    <source>
        <dbReference type="Pfam" id="PF00005"/>
    </source>
</evidence>
<organism evidence="3 4">
    <name type="scientific">Rhodococcus jostii</name>
    <dbReference type="NCBI Taxonomy" id="132919"/>
    <lineage>
        <taxon>Bacteria</taxon>
        <taxon>Bacillati</taxon>
        <taxon>Actinomycetota</taxon>
        <taxon>Actinomycetes</taxon>
        <taxon>Mycobacteriales</taxon>
        <taxon>Nocardiaceae</taxon>
        <taxon>Rhodococcus</taxon>
    </lineage>
</organism>
<feature type="domain" description="ABC transporter" evidence="2">
    <location>
        <begin position="56"/>
        <end position="93"/>
    </location>
</feature>
<sequence length="115" mass="12642">MPHRAYLDPERRRHRDGANTESSSTKRLGKPVGTTKFRGTVPSGSTRLPAAEADGLNTQIGENRIWLSGGERQRPAIARSLLTQPPVLLLDEPDLERRFEVTVTRGPAAVEVTDS</sequence>
<dbReference type="PANTHER" id="PTHR43394">
    <property type="entry name" value="ATP-DEPENDENT PERMEASE MDL1, MITOCHONDRIAL"/>
    <property type="match status" value="1"/>
</dbReference>
<dbReference type="Pfam" id="PF00005">
    <property type="entry name" value="ABC_tran"/>
    <property type="match status" value="1"/>
</dbReference>
<comment type="caution">
    <text evidence="3">The sequence shown here is derived from an EMBL/GenBank/DDBJ whole genome shotgun (WGS) entry which is preliminary data.</text>
</comment>
<dbReference type="InterPro" id="IPR003439">
    <property type="entry name" value="ABC_transporter-like_ATP-bd"/>
</dbReference>
<evidence type="ECO:0000313" key="3">
    <source>
        <dbReference type="EMBL" id="MDV6283589.1"/>
    </source>
</evidence>
<protein>
    <submittedName>
        <fullName evidence="3">ATP-binding cassette domain-containing protein</fullName>
    </submittedName>
</protein>
<dbReference type="Gene3D" id="3.40.50.300">
    <property type="entry name" value="P-loop containing nucleotide triphosphate hydrolases"/>
    <property type="match status" value="1"/>
</dbReference>
<reference evidence="3 4" key="1">
    <citation type="submission" date="2023-10" db="EMBL/GenBank/DDBJ databases">
        <title>Development of a sustainable strategy for remediation of hydrocarbon-contaminated territories based on the waste exchange concept.</title>
        <authorList>
            <person name="Krivoruchko A."/>
        </authorList>
    </citation>
    <scope>NUCLEOTIDE SEQUENCE [LARGE SCALE GENOMIC DNA]</scope>
    <source>
        <strain evidence="3 4">IEGM 60</strain>
    </source>
</reference>
<keyword evidence="4" id="KW-1185">Reference proteome</keyword>
<proteinExistence type="predicted"/>
<evidence type="ECO:0000256" key="1">
    <source>
        <dbReference type="SAM" id="MobiDB-lite"/>
    </source>
</evidence>
<feature type="region of interest" description="Disordered" evidence="1">
    <location>
        <begin position="1"/>
        <end position="52"/>
    </location>
</feature>
<dbReference type="InterPro" id="IPR027417">
    <property type="entry name" value="P-loop_NTPase"/>
</dbReference>
<keyword evidence="3" id="KW-0067">ATP-binding</keyword>